<accession>A0A0M3IEL4</accession>
<feature type="region of interest" description="Disordered" evidence="1">
    <location>
        <begin position="115"/>
        <end position="196"/>
    </location>
</feature>
<evidence type="ECO:0000313" key="2">
    <source>
        <dbReference type="Proteomes" id="UP000036681"/>
    </source>
</evidence>
<dbReference type="WBParaSite" id="ALUE_0001655201-mRNA-1">
    <property type="protein sequence ID" value="ALUE_0001655201-mRNA-1"/>
    <property type="gene ID" value="ALUE_0001655201"/>
</dbReference>
<sequence length="273" mass="30413">MSAESLGSRSTLSEISWWPIVVGKEDPKRFTQQINSDYGWISDQNPSYRFDIVLALTQPTNVHKIKIDAMTSKIEFRIGIDNKQIDEPNYESSKNIGLKSINVYGYPLRAPRNGDNFFTNNRTTAQDRMSSSTSRSSSLASGHRNRPDEQSLAMNTPNGRGSMRNLNPASDCGGRDSTKSLYRVTPSNPSSLVTESDGFVSMGDRLGEEPLSCVRIVRKILANKYQKALKVDRDVEAAMCLRAVQRLDEADAKIVRLKSLMRDQLSVGGTEKV</sequence>
<reference evidence="3" key="1">
    <citation type="submission" date="2017-02" db="UniProtKB">
        <authorList>
            <consortium name="WormBaseParasite"/>
        </authorList>
    </citation>
    <scope>IDENTIFICATION</scope>
</reference>
<organism evidence="2 3">
    <name type="scientific">Ascaris lumbricoides</name>
    <name type="common">Giant roundworm</name>
    <dbReference type="NCBI Taxonomy" id="6252"/>
    <lineage>
        <taxon>Eukaryota</taxon>
        <taxon>Metazoa</taxon>
        <taxon>Ecdysozoa</taxon>
        <taxon>Nematoda</taxon>
        <taxon>Chromadorea</taxon>
        <taxon>Rhabditida</taxon>
        <taxon>Spirurina</taxon>
        <taxon>Ascaridomorpha</taxon>
        <taxon>Ascaridoidea</taxon>
        <taxon>Ascarididae</taxon>
        <taxon>Ascaris</taxon>
    </lineage>
</organism>
<feature type="compositionally biased region" description="Polar residues" evidence="1">
    <location>
        <begin position="152"/>
        <end position="168"/>
    </location>
</feature>
<protein>
    <submittedName>
        <fullName evidence="3">SPK domain-containing protein</fullName>
    </submittedName>
</protein>
<proteinExistence type="predicted"/>
<feature type="compositionally biased region" description="Polar residues" evidence="1">
    <location>
        <begin position="185"/>
        <end position="194"/>
    </location>
</feature>
<dbReference type="Proteomes" id="UP000036681">
    <property type="component" value="Unplaced"/>
</dbReference>
<dbReference type="AlphaFoldDB" id="A0A0M3IEL4"/>
<evidence type="ECO:0000313" key="3">
    <source>
        <dbReference type="WBParaSite" id="ALUE_0001655201-mRNA-1"/>
    </source>
</evidence>
<name>A0A0M3IEL4_ASCLU</name>
<feature type="compositionally biased region" description="Polar residues" evidence="1">
    <location>
        <begin position="116"/>
        <end position="129"/>
    </location>
</feature>
<feature type="compositionally biased region" description="Low complexity" evidence="1">
    <location>
        <begin position="130"/>
        <end position="141"/>
    </location>
</feature>
<evidence type="ECO:0000256" key="1">
    <source>
        <dbReference type="SAM" id="MobiDB-lite"/>
    </source>
</evidence>
<keyword evidence="2" id="KW-1185">Reference proteome</keyword>